<reference evidence="2" key="1">
    <citation type="submission" date="2020-10" db="EMBL/GenBank/DDBJ databases">
        <title>High-Quality Genome Resource of Clonostachys rosea strain S41 by Oxford Nanopore Long-Read Sequencing.</title>
        <authorList>
            <person name="Wang H."/>
        </authorList>
    </citation>
    <scope>NUCLEOTIDE SEQUENCE</scope>
    <source>
        <strain evidence="2">S41</strain>
    </source>
</reference>
<protein>
    <recommendedName>
        <fullName evidence="4">F-box domain-containing protein</fullName>
    </recommendedName>
</protein>
<proteinExistence type="predicted"/>
<sequence length="389" mass="44730">MGPLDMSPLEAVLFLLWLKALYLILRPSPVPTPPLLRLAPEYLLLIRDELASSPDSIITLALTCKALFRLYASDVARYRGKNASNLLLLLEKDLGDRLFYCPPCNRLHGFSSTWNPKNLKNYPCDHDQIFNPNSGSDYNLRFMQAYLVMNRHIHGPPKGLALQSLTKTCWMTSWGDGLMWKHESSAKIIGTDLFLRIVHTVEGKASDVRDAIDEGDHFVCMHVTTDSVDLVHGYTRCMRTDHTVAALRDPQAKERRCGLATLLGQPTIFFQECKDAPGFCPVCLTDYTTTIEQAKVTETYWQTVDRWTFFKPTFDGVRVSITAYHQLGSCRNTDDWRWRALADLYVPRHDDIECRSSSLRNLRRYSPGIVKRAWQKQEQRPETRWSWLK</sequence>
<organism evidence="2 3">
    <name type="scientific">Bionectria ochroleuca</name>
    <name type="common">Gliocladium roseum</name>
    <dbReference type="NCBI Taxonomy" id="29856"/>
    <lineage>
        <taxon>Eukaryota</taxon>
        <taxon>Fungi</taxon>
        <taxon>Dikarya</taxon>
        <taxon>Ascomycota</taxon>
        <taxon>Pezizomycotina</taxon>
        <taxon>Sordariomycetes</taxon>
        <taxon>Hypocreomycetidae</taxon>
        <taxon>Hypocreales</taxon>
        <taxon>Bionectriaceae</taxon>
        <taxon>Clonostachys</taxon>
    </lineage>
</organism>
<feature type="signal peptide" evidence="1">
    <location>
        <begin position="1"/>
        <end position="27"/>
    </location>
</feature>
<comment type="caution">
    <text evidence="2">The sequence shown here is derived from an EMBL/GenBank/DDBJ whole genome shotgun (WGS) entry which is preliminary data.</text>
</comment>
<keyword evidence="1" id="KW-0732">Signal</keyword>
<evidence type="ECO:0000256" key="1">
    <source>
        <dbReference type="SAM" id="SignalP"/>
    </source>
</evidence>
<feature type="chain" id="PRO_5034127782" description="F-box domain-containing protein" evidence="1">
    <location>
        <begin position="28"/>
        <end position="389"/>
    </location>
</feature>
<dbReference type="EMBL" id="JADCTT010000010">
    <property type="protein sequence ID" value="KAF9747254.1"/>
    <property type="molecule type" value="Genomic_DNA"/>
</dbReference>
<dbReference type="Proteomes" id="UP000616885">
    <property type="component" value="Unassembled WGS sequence"/>
</dbReference>
<accession>A0A8H7N3D9</accession>
<name>A0A8H7N3D9_BIOOC</name>
<evidence type="ECO:0000313" key="3">
    <source>
        <dbReference type="Proteomes" id="UP000616885"/>
    </source>
</evidence>
<evidence type="ECO:0008006" key="4">
    <source>
        <dbReference type="Google" id="ProtNLM"/>
    </source>
</evidence>
<evidence type="ECO:0000313" key="2">
    <source>
        <dbReference type="EMBL" id="KAF9747254.1"/>
    </source>
</evidence>
<gene>
    <name evidence="2" type="ORF">IM811_002588</name>
</gene>
<dbReference type="AlphaFoldDB" id="A0A8H7N3D9"/>